<gene>
    <name evidence="3" type="ORF">QYE76_036561</name>
</gene>
<accession>A0AAD8VQ91</accession>
<proteinExistence type="predicted"/>
<evidence type="ECO:0000259" key="2">
    <source>
        <dbReference type="Pfam" id="PF07727"/>
    </source>
</evidence>
<feature type="region of interest" description="Disordered" evidence="1">
    <location>
        <begin position="138"/>
        <end position="166"/>
    </location>
</feature>
<feature type="domain" description="Reverse transcriptase Ty1/copia-type" evidence="2">
    <location>
        <begin position="2"/>
        <end position="137"/>
    </location>
</feature>
<protein>
    <recommendedName>
        <fullName evidence="2">Reverse transcriptase Ty1/copia-type domain-containing protein</fullName>
    </recommendedName>
</protein>
<dbReference type="SUPFAM" id="SSF56672">
    <property type="entry name" value="DNA/RNA polymerases"/>
    <property type="match status" value="1"/>
</dbReference>
<dbReference type="AlphaFoldDB" id="A0AAD8VQ91"/>
<dbReference type="Proteomes" id="UP001231189">
    <property type="component" value="Unassembled WGS sequence"/>
</dbReference>
<dbReference type="InterPro" id="IPR043502">
    <property type="entry name" value="DNA/RNA_pol_sf"/>
</dbReference>
<keyword evidence="4" id="KW-1185">Reference proteome</keyword>
<comment type="caution">
    <text evidence="3">The sequence shown here is derived from an EMBL/GenBank/DDBJ whole genome shotgun (WGS) entry which is preliminary data.</text>
</comment>
<evidence type="ECO:0000313" key="3">
    <source>
        <dbReference type="EMBL" id="KAK1612888.1"/>
    </source>
</evidence>
<organism evidence="3 4">
    <name type="scientific">Lolium multiflorum</name>
    <name type="common">Italian ryegrass</name>
    <name type="synonym">Lolium perenne subsp. multiflorum</name>
    <dbReference type="NCBI Taxonomy" id="4521"/>
    <lineage>
        <taxon>Eukaryota</taxon>
        <taxon>Viridiplantae</taxon>
        <taxon>Streptophyta</taxon>
        <taxon>Embryophyta</taxon>
        <taxon>Tracheophyta</taxon>
        <taxon>Spermatophyta</taxon>
        <taxon>Magnoliopsida</taxon>
        <taxon>Liliopsida</taxon>
        <taxon>Poales</taxon>
        <taxon>Poaceae</taxon>
        <taxon>BOP clade</taxon>
        <taxon>Pooideae</taxon>
        <taxon>Poodae</taxon>
        <taxon>Poeae</taxon>
        <taxon>Poeae Chloroplast Group 2 (Poeae type)</taxon>
        <taxon>Loliodinae</taxon>
        <taxon>Loliinae</taxon>
        <taxon>Lolium</taxon>
    </lineage>
</organism>
<dbReference type="InterPro" id="IPR013103">
    <property type="entry name" value="RVT_2"/>
</dbReference>
<dbReference type="EMBL" id="JAUUTY010000007">
    <property type="protein sequence ID" value="KAK1612888.1"/>
    <property type="molecule type" value="Genomic_DNA"/>
</dbReference>
<reference evidence="3" key="1">
    <citation type="submission" date="2023-07" db="EMBL/GenBank/DDBJ databases">
        <title>A chromosome-level genome assembly of Lolium multiflorum.</title>
        <authorList>
            <person name="Chen Y."/>
            <person name="Copetti D."/>
            <person name="Kolliker R."/>
            <person name="Studer B."/>
        </authorList>
    </citation>
    <scope>NUCLEOTIDE SEQUENCE</scope>
    <source>
        <strain evidence="3">02402/16</strain>
        <tissue evidence="3">Leaf</tissue>
    </source>
</reference>
<evidence type="ECO:0000256" key="1">
    <source>
        <dbReference type="SAM" id="MobiDB-lite"/>
    </source>
</evidence>
<dbReference type="Pfam" id="PF07727">
    <property type="entry name" value="RVT_2"/>
    <property type="match status" value="1"/>
</dbReference>
<evidence type="ECO:0000313" key="4">
    <source>
        <dbReference type="Proteomes" id="UP001231189"/>
    </source>
</evidence>
<name>A0AAD8VQ91_LOLMU</name>
<sequence>MIRLVLHIAVSSSWPIRQLDVKNTFLHGSLDEVVYCQQSLRFVDVSRPNHVCRLHKSLYGLKQAPRAWYHRFASYITTLGFVASATDTSLFVLHSEANTAYLLLYVDDIIVTASSTSFLEGLLARLHSEFAMTDLGTSTTSSRGGISDCHPSPTPVDTSSKLSASDGELLPDTTNYRSIVGGLQYLTLTRPDMIRGGPIFSVSNGGDDDHGVIAAEKHDDVVDDNLNNYGNNNYRPYPPNNGNGYGNSYGNSYNNNKSVPSGLEVMLKEFISTQTAFNKTVEEKLGKIDILASKVDSLALDVDLFKLKVMPEEVKDARNRSKEIFLELDEINAQGPIFTRSFQKTEGGTKWGHEAPTQQGGAAWALDARPWCVGPSCRHLTYPSAYK</sequence>